<name>A0A9P3LWI0_9FUNG</name>
<reference evidence="2" key="1">
    <citation type="submission" date="2021-11" db="EMBL/GenBank/DDBJ databases">
        <authorList>
            <person name="Herlambang A."/>
            <person name="Guo Y."/>
            <person name="Takashima Y."/>
            <person name="Nishizawa T."/>
        </authorList>
    </citation>
    <scope>NUCLEOTIDE SEQUENCE</scope>
    <source>
        <strain evidence="2">E1425</strain>
    </source>
</reference>
<feature type="chain" id="PRO_5040313720" description="Ricin B lectin domain-containing protein" evidence="1">
    <location>
        <begin position="26"/>
        <end position="184"/>
    </location>
</feature>
<evidence type="ECO:0000313" key="3">
    <source>
        <dbReference type="Proteomes" id="UP000827284"/>
    </source>
</evidence>
<keyword evidence="1" id="KW-0732">Signal</keyword>
<keyword evidence="3" id="KW-1185">Reference proteome</keyword>
<gene>
    <name evidence="2" type="ORF">EMPS_05445</name>
</gene>
<reference evidence="2" key="2">
    <citation type="journal article" date="2022" name="Microbiol. Resour. Announc.">
        <title>Whole-Genome Sequence of Entomortierella parvispora E1425, a Mucoromycotan Fungus Associated with Burkholderiaceae-Related Endosymbiotic Bacteria.</title>
        <authorList>
            <person name="Herlambang A."/>
            <person name="Guo Y."/>
            <person name="Takashima Y."/>
            <person name="Narisawa K."/>
            <person name="Ohta H."/>
            <person name="Nishizawa T."/>
        </authorList>
    </citation>
    <scope>NUCLEOTIDE SEQUENCE</scope>
    <source>
        <strain evidence="2">E1425</strain>
    </source>
</reference>
<dbReference type="EMBL" id="BQFW01000007">
    <property type="protein sequence ID" value="GJJ73087.1"/>
    <property type="molecule type" value="Genomic_DNA"/>
</dbReference>
<dbReference type="Gene3D" id="2.80.10.50">
    <property type="match status" value="1"/>
</dbReference>
<dbReference type="AlphaFoldDB" id="A0A9P3LWI0"/>
<evidence type="ECO:0000256" key="1">
    <source>
        <dbReference type="SAM" id="SignalP"/>
    </source>
</evidence>
<evidence type="ECO:0008006" key="4">
    <source>
        <dbReference type="Google" id="ProtNLM"/>
    </source>
</evidence>
<dbReference type="CDD" id="cd23714">
    <property type="entry name" value="beta-trefoil_Ricin_MtaL"/>
    <property type="match status" value="1"/>
</dbReference>
<evidence type="ECO:0000313" key="2">
    <source>
        <dbReference type="EMBL" id="GJJ73087.1"/>
    </source>
</evidence>
<dbReference type="InterPro" id="IPR035992">
    <property type="entry name" value="Ricin_B-like_lectins"/>
</dbReference>
<sequence>MARLLSSLFLSLLVLTLICLQGVFGFFQEGLYEIQTLDNLYLSIGPVPPVFPPLDVPARLSARPQGDHLWEVLRSNDGSYTIRQRGDPKWSYGLNHNDDGVVIVSSRKAPQTWVVDSVDLDVYTIRVVNEDKVLTANRDDSPQIVLQPAKISDKQRWRFTAFRDDLNARGGMYGKSRFNVQCYL</sequence>
<dbReference type="OrthoDB" id="2436199at2759"/>
<feature type="signal peptide" evidence="1">
    <location>
        <begin position="1"/>
        <end position="25"/>
    </location>
</feature>
<proteinExistence type="predicted"/>
<dbReference type="Proteomes" id="UP000827284">
    <property type="component" value="Unassembled WGS sequence"/>
</dbReference>
<comment type="caution">
    <text evidence="2">The sequence shown here is derived from an EMBL/GenBank/DDBJ whole genome shotgun (WGS) entry which is preliminary data.</text>
</comment>
<organism evidence="2 3">
    <name type="scientific">Entomortierella parvispora</name>
    <dbReference type="NCBI Taxonomy" id="205924"/>
    <lineage>
        <taxon>Eukaryota</taxon>
        <taxon>Fungi</taxon>
        <taxon>Fungi incertae sedis</taxon>
        <taxon>Mucoromycota</taxon>
        <taxon>Mortierellomycotina</taxon>
        <taxon>Mortierellomycetes</taxon>
        <taxon>Mortierellales</taxon>
        <taxon>Mortierellaceae</taxon>
        <taxon>Entomortierella</taxon>
    </lineage>
</organism>
<accession>A0A9P3LWI0</accession>
<dbReference type="SUPFAM" id="SSF50370">
    <property type="entry name" value="Ricin B-like lectins"/>
    <property type="match status" value="1"/>
</dbReference>
<protein>
    <recommendedName>
        <fullName evidence="4">Ricin B lectin domain-containing protein</fullName>
    </recommendedName>
</protein>